<dbReference type="PANTHER" id="PTHR20992:SF9">
    <property type="entry name" value="AT15442P-RELATED"/>
    <property type="match status" value="1"/>
</dbReference>
<feature type="transmembrane region" description="Helical" evidence="2">
    <location>
        <begin position="298"/>
        <end position="323"/>
    </location>
</feature>
<feature type="transmembrane region" description="Helical" evidence="2">
    <location>
        <begin position="233"/>
        <end position="255"/>
    </location>
</feature>
<keyword evidence="2" id="KW-0812">Transmembrane</keyword>
<dbReference type="AlphaFoldDB" id="A0AB34JA33"/>
<feature type="region of interest" description="Disordered" evidence="1">
    <location>
        <begin position="347"/>
        <end position="372"/>
    </location>
</feature>
<name>A0AB34JA33_PRYPA</name>
<accession>A0AB34JA33</accession>
<dbReference type="Proteomes" id="UP001515480">
    <property type="component" value="Unassembled WGS sequence"/>
</dbReference>
<organism evidence="3 4">
    <name type="scientific">Prymnesium parvum</name>
    <name type="common">Toxic golden alga</name>
    <dbReference type="NCBI Taxonomy" id="97485"/>
    <lineage>
        <taxon>Eukaryota</taxon>
        <taxon>Haptista</taxon>
        <taxon>Haptophyta</taxon>
        <taxon>Prymnesiophyceae</taxon>
        <taxon>Prymnesiales</taxon>
        <taxon>Prymnesiaceae</taxon>
        <taxon>Prymnesium</taxon>
    </lineage>
</organism>
<protein>
    <recommendedName>
        <fullName evidence="5">DUF389 domain-containing protein</fullName>
    </recommendedName>
</protein>
<keyword evidence="2" id="KW-0472">Membrane</keyword>
<feature type="transmembrane region" description="Helical" evidence="2">
    <location>
        <begin position="188"/>
        <end position="209"/>
    </location>
</feature>
<dbReference type="PANTHER" id="PTHR20992">
    <property type="entry name" value="AT15442P-RELATED"/>
    <property type="match status" value="1"/>
</dbReference>
<dbReference type="Pfam" id="PF04087">
    <property type="entry name" value="DUF389"/>
    <property type="match status" value="1"/>
</dbReference>
<dbReference type="InterPro" id="IPR005240">
    <property type="entry name" value="DUF389"/>
</dbReference>
<feature type="transmembrane region" description="Helical" evidence="2">
    <location>
        <begin position="124"/>
        <end position="144"/>
    </location>
</feature>
<keyword evidence="4" id="KW-1185">Reference proteome</keyword>
<comment type="caution">
    <text evidence="3">The sequence shown here is derived from an EMBL/GenBank/DDBJ whole genome shotgun (WGS) entry which is preliminary data.</text>
</comment>
<evidence type="ECO:0000256" key="1">
    <source>
        <dbReference type="SAM" id="MobiDB-lite"/>
    </source>
</evidence>
<reference evidence="3 4" key="1">
    <citation type="journal article" date="2024" name="Science">
        <title>Giant polyketide synthase enzymes in the biosynthesis of giant marine polyether toxins.</title>
        <authorList>
            <person name="Fallon T.R."/>
            <person name="Shende V.V."/>
            <person name="Wierzbicki I.H."/>
            <person name="Pendleton A.L."/>
            <person name="Watervoot N.F."/>
            <person name="Auber R.P."/>
            <person name="Gonzalez D.J."/>
            <person name="Wisecaver J.H."/>
            <person name="Moore B.S."/>
        </authorList>
    </citation>
    <scope>NUCLEOTIDE SEQUENCE [LARGE SCALE GENOMIC DNA]</scope>
    <source>
        <strain evidence="3 4">12B1</strain>
    </source>
</reference>
<proteinExistence type="predicted"/>
<evidence type="ECO:0008006" key="5">
    <source>
        <dbReference type="Google" id="ProtNLM"/>
    </source>
</evidence>
<dbReference type="EMBL" id="JBGBPQ010000011">
    <property type="protein sequence ID" value="KAL1515615.1"/>
    <property type="molecule type" value="Genomic_DNA"/>
</dbReference>
<feature type="transmembrane region" description="Helical" evidence="2">
    <location>
        <begin position="156"/>
        <end position="176"/>
    </location>
</feature>
<evidence type="ECO:0000256" key="2">
    <source>
        <dbReference type="SAM" id="Phobius"/>
    </source>
</evidence>
<evidence type="ECO:0000313" key="3">
    <source>
        <dbReference type="EMBL" id="KAL1515615.1"/>
    </source>
</evidence>
<feature type="transmembrane region" description="Helical" evidence="2">
    <location>
        <begin position="262"/>
        <end position="286"/>
    </location>
</feature>
<gene>
    <name evidence="3" type="ORF">AB1Y20_002234</name>
</gene>
<evidence type="ECO:0000313" key="4">
    <source>
        <dbReference type="Proteomes" id="UP001515480"/>
    </source>
</evidence>
<keyword evidence="2" id="KW-1133">Transmembrane helix</keyword>
<sequence>MSRRIHCCIPASEEFVLTSIRSLLVASAARNIMELHAEQPRMNGPSVPYVVLQFTVAVKHSGRTLAELENLRELMDSGSIECFELRSSTPSAAQYADAPRRRFRLSDRASFDEIYELVDNSSHLTFDFLLLCAVASIVCALGLVTDRSDMLTASMLISPLMGPLMATTFGACTLDFSFLSRGIRNELIGVAICFFIGACTGGIVCATSDPTHQPLPDVPSLTPEALHYKPGDLILGVAVALPSGAILALSVSAGLSQTIVGVAIATALLPPVVSAGINVAASFYYLRQDGSAAADERLQFAFYAMMMFLINWVCIFIGAAFCLRVKQVGPKLMRSLQAQLSRSPTVVDFDQDGTPAQVQRRRSPSDAANTPRRLSLSSALLRANSSNLGKLEPEYAPNSCRESLLAQSSSHVEQVEQSRPS</sequence>